<reference evidence="2 3" key="1">
    <citation type="submission" date="2019-06" db="EMBL/GenBank/DDBJ databases">
        <title>Genome sequence of Janthinobacterium lividum UCD_MED1.</title>
        <authorList>
            <person name="De Leon M.E."/>
            <person name="Jospin G."/>
        </authorList>
    </citation>
    <scope>NUCLEOTIDE SEQUENCE [LARGE SCALE GENOMIC DNA]</scope>
    <source>
        <strain evidence="2 3">UCD_MED1</strain>
    </source>
</reference>
<dbReference type="EMBL" id="VDGE01000024">
    <property type="protein sequence ID" value="TNC71465.1"/>
    <property type="molecule type" value="Genomic_DNA"/>
</dbReference>
<evidence type="ECO:0000313" key="2">
    <source>
        <dbReference type="EMBL" id="TNC71465.1"/>
    </source>
</evidence>
<keyword evidence="1" id="KW-0812">Transmembrane</keyword>
<feature type="transmembrane region" description="Helical" evidence="1">
    <location>
        <begin position="6"/>
        <end position="23"/>
    </location>
</feature>
<protein>
    <submittedName>
        <fullName evidence="2">Uncharacterized protein</fullName>
    </submittedName>
</protein>
<gene>
    <name evidence="2" type="ORF">FHI69_28330</name>
</gene>
<dbReference type="Proteomes" id="UP000305681">
    <property type="component" value="Unassembled WGS sequence"/>
</dbReference>
<keyword evidence="1" id="KW-0472">Membrane</keyword>
<evidence type="ECO:0000256" key="1">
    <source>
        <dbReference type="SAM" id="Phobius"/>
    </source>
</evidence>
<evidence type="ECO:0000313" key="3">
    <source>
        <dbReference type="Proteomes" id="UP000305681"/>
    </source>
</evidence>
<feature type="transmembrane region" description="Helical" evidence="1">
    <location>
        <begin position="92"/>
        <end position="111"/>
    </location>
</feature>
<sequence length="112" mass="12200">MEVIVGAVIAGLVVIFFVGKHLSKKLPKETHFECARCGTVACHTDRTIEAWRNNKTAFFCQSCHIKWLHARAPRERERGASPAGSRPGSRSGCLGVVVLFAVVPLAGFLLVL</sequence>
<dbReference type="RefSeq" id="WP_139092828.1">
    <property type="nucleotide sequence ID" value="NZ_VDGE01000024.1"/>
</dbReference>
<accession>A0A5C4NC54</accession>
<name>A0A5C4NC54_9BURK</name>
<comment type="caution">
    <text evidence="2">The sequence shown here is derived from an EMBL/GenBank/DDBJ whole genome shotgun (WGS) entry which is preliminary data.</text>
</comment>
<proteinExistence type="predicted"/>
<keyword evidence="1" id="KW-1133">Transmembrane helix</keyword>
<dbReference type="AlphaFoldDB" id="A0A5C4NC54"/>
<organism evidence="2 3">
    <name type="scientific">Janthinobacterium lividum</name>
    <dbReference type="NCBI Taxonomy" id="29581"/>
    <lineage>
        <taxon>Bacteria</taxon>
        <taxon>Pseudomonadati</taxon>
        <taxon>Pseudomonadota</taxon>
        <taxon>Betaproteobacteria</taxon>
        <taxon>Burkholderiales</taxon>
        <taxon>Oxalobacteraceae</taxon>
        <taxon>Janthinobacterium</taxon>
    </lineage>
</organism>